<accession>A0ABU7KJN6</accession>
<name>A0ABU7KJN6_9ACTN</name>
<dbReference type="Gene3D" id="1.10.443.10">
    <property type="entry name" value="Intergrase catalytic core"/>
    <property type="match status" value="1"/>
</dbReference>
<dbReference type="EMBL" id="JAUUCC010000005">
    <property type="protein sequence ID" value="MEE2049509.1"/>
    <property type="molecule type" value="Genomic_DNA"/>
</dbReference>
<dbReference type="InterPro" id="IPR011010">
    <property type="entry name" value="DNA_brk_join_enz"/>
</dbReference>
<protein>
    <submittedName>
        <fullName evidence="2">Integrase</fullName>
    </submittedName>
</protein>
<sequence length="35" mass="3803">MGHSSVSITLDIYSHVLPTIQRQAVDQLHAVMAAL</sequence>
<reference evidence="2 3" key="1">
    <citation type="submission" date="2023-07" db="EMBL/GenBank/DDBJ databases">
        <authorList>
            <person name="Girao M."/>
            <person name="Carvalho M.F."/>
        </authorList>
    </citation>
    <scope>NUCLEOTIDE SEQUENCE [LARGE SCALE GENOMIC DNA]</scope>
    <source>
        <strain evidence="2 3">66/93</strain>
    </source>
</reference>
<evidence type="ECO:0000313" key="3">
    <source>
        <dbReference type="Proteomes" id="UP001348641"/>
    </source>
</evidence>
<gene>
    <name evidence="2" type="ORF">Q8A49_03265</name>
</gene>
<dbReference type="Proteomes" id="UP001348641">
    <property type="component" value="Unassembled WGS sequence"/>
</dbReference>
<comment type="caution">
    <text evidence="2">The sequence shown here is derived from an EMBL/GenBank/DDBJ whole genome shotgun (WGS) entry which is preliminary data.</text>
</comment>
<keyword evidence="1" id="KW-0233">DNA recombination</keyword>
<dbReference type="InterPro" id="IPR013762">
    <property type="entry name" value="Integrase-like_cat_sf"/>
</dbReference>
<proteinExistence type="predicted"/>
<dbReference type="SUPFAM" id="SSF56349">
    <property type="entry name" value="DNA breaking-rejoining enzymes"/>
    <property type="match status" value="1"/>
</dbReference>
<organism evidence="2 3">
    <name type="scientific">Nocardiopsis tropica</name>
    <dbReference type="NCBI Taxonomy" id="109330"/>
    <lineage>
        <taxon>Bacteria</taxon>
        <taxon>Bacillati</taxon>
        <taxon>Actinomycetota</taxon>
        <taxon>Actinomycetes</taxon>
        <taxon>Streptosporangiales</taxon>
        <taxon>Nocardiopsidaceae</taxon>
        <taxon>Nocardiopsis</taxon>
    </lineage>
</organism>
<evidence type="ECO:0000256" key="1">
    <source>
        <dbReference type="ARBA" id="ARBA00023172"/>
    </source>
</evidence>
<evidence type="ECO:0000313" key="2">
    <source>
        <dbReference type="EMBL" id="MEE2049509.1"/>
    </source>
</evidence>